<accession>A0ABN1ITN2</accession>
<keyword evidence="2" id="KW-1185">Reference proteome</keyword>
<dbReference type="EMBL" id="BAAAGE010000002">
    <property type="protein sequence ID" value="GAA0720872.1"/>
    <property type="molecule type" value="Genomic_DNA"/>
</dbReference>
<proteinExistence type="predicted"/>
<organism evidence="1 2">
    <name type="scientific">Aquimarina litoralis</name>
    <dbReference type="NCBI Taxonomy" id="584605"/>
    <lineage>
        <taxon>Bacteria</taxon>
        <taxon>Pseudomonadati</taxon>
        <taxon>Bacteroidota</taxon>
        <taxon>Flavobacteriia</taxon>
        <taxon>Flavobacteriales</taxon>
        <taxon>Flavobacteriaceae</taxon>
        <taxon>Aquimarina</taxon>
    </lineage>
</organism>
<evidence type="ECO:0000313" key="1">
    <source>
        <dbReference type="EMBL" id="GAA0720872.1"/>
    </source>
</evidence>
<comment type="caution">
    <text evidence="1">The sequence shown here is derived from an EMBL/GenBank/DDBJ whole genome shotgun (WGS) entry which is preliminary data.</text>
</comment>
<sequence length="123" mass="14683">MDLYNLEGVWDLKHQFLYDHNEISDTIYNINGYRQVKMYSKGKVMWTRFDPSDNNEWFGYGTYTIKGTILEERLEYASGPMMKIVDTTQVFKFELVMNKNSYQQIAIDENGQYSRSENYIKVE</sequence>
<reference evidence="1 2" key="1">
    <citation type="journal article" date="2019" name="Int. J. Syst. Evol. Microbiol.">
        <title>The Global Catalogue of Microorganisms (GCM) 10K type strain sequencing project: providing services to taxonomists for standard genome sequencing and annotation.</title>
        <authorList>
            <consortium name="The Broad Institute Genomics Platform"/>
            <consortium name="The Broad Institute Genome Sequencing Center for Infectious Disease"/>
            <person name="Wu L."/>
            <person name="Ma J."/>
        </authorList>
    </citation>
    <scope>NUCLEOTIDE SEQUENCE [LARGE SCALE GENOMIC DNA]</scope>
    <source>
        <strain evidence="1 2">JCM 15974</strain>
    </source>
</reference>
<name>A0ABN1ITN2_9FLAO</name>
<gene>
    <name evidence="1" type="ORF">GCM10009430_21500</name>
</gene>
<protein>
    <recommendedName>
        <fullName evidence="3">Lipocalin-like domain-containing protein</fullName>
    </recommendedName>
</protein>
<dbReference type="Proteomes" id="UP001501758">
    <property type="component" value="Unassembled WGS sequence"/>
</dbReference>
<evidence type="ECO:0008006" key="3">
    <source>
        <dbReference type="Google" id="ProtNLM"/>
    </source>
</evidence>
<evidence type="ECO:0000313" key="2">
    <source>
        <dbReference type="Proteomes" id="UP001501758"/>
    </source>
</evidence>